<evidence type="ECO:0000256" key="1">
    <source>
        <dbReference type="SAM" id="MobiDB-lite"/>
    </source>
</evidence>
<evidence type="ECO:0000313" key="2">
    <source>
        <dbReference type="EMBL" id="GAA3626375.1"/>
    </source>
</evidence>
<gene>
    <name evidence="2" type="ORF">GCM10022200_05940</name>
</gene>
<feature type="compositionally biased region" description="Basic and acidic residues" evidence="1">
    <location>
        <begin position="35"/>
        <end position="59"/>
    </location>
</feature>
<accession>A0ABP7A7L9</accession>
<evidence type="ECO:0000313" key="3">
    <source>
        <dbReference type="Proteomes" id="UP001501697"/>
    </source>
</evidence>
<dbReference type="Proteomes" id="UP001501697">
    <property type="component" value="Unassembled WGS sequence"/>
</dbReference>
<reference evidence="3" key="1">
    <citation type="journal article" date="2019" name="Int. J. Syst. Evol. Microbiol.">
        <title>The Global Catalogue of Microorganisms (GCM) 10K type strain sequencing project: providing services to taxonomists for standard genome sequencing and annotation.</title>
        <authorList>
            <consortium name="The Broad Institute Genomics Platform"/>
            <consortium name="The Broad Institute Genome Sequencing Center for Infectious Disease"/>
            <person name="Wu L."/>
            <person name="Ma J."/>
        </authorList>
    </citation>
    <scope>NUCLEOTIDE SEQUENCE [LARGE SCALE GENOMIC DNA]</scope>
    <source>
        <strain evidence="3">JCM 16544</strain>
    </source>
</reference>
<dbReference type="RefSeq" id="WP_344736375.1">
    <property type="nucleotide sequence ID" value="NZ_BAAAYU010000001.1"/>
</dbReference>
<protein>
    <submittedName>
        <fullName evidence="2">Uncharacterized protein</fullName>
    </submittedName>
</protein>
<organism evidence="2 3">
    <name type="scientific">Microbacterium awajiense</name>
    <dbReference type="NCBI Taxonomy" id="415214"/>
    <lineage>
        <taxon>Bacteria</taxon>
        <taxon>Bacillati</taxon>
        <taxon>Actinomycetota</taxon>
        <taxon>Actinomycetes</taxon>
        <taxon>Micrococcales</taxon>
        <taxon>Microbacteriaceae</taxon>
        <taxon>Microbacterium</taxon>
    </lineage>
</organism>
<keyword evidence="3" id="KW-1185">Reference proteome</keyword>
<dbReference type="EMBL" id="BAAAYU010000001">
    <property type="protein sequence ID" value="GAA3626375.1"/>
    <property type="molecule type" value="Genomic_DNA"/>
</dbReference>
<comment type="caution">
    <text evidence="2">The sequence shown here is derived from an EMBL/GenBank/DDBJ whole genome shotgun (WGS) entry which is preliminary data.</text>
</comment>
<feature type="region of interest" description="Disordered" evidence="1">
    <location>
        <begin position="35"/>
        <end position="69"/>
    </location>
</feature>
<name>A0ABP7A7L9_9MICO</name>
<sequence length="69" mass="7407">MSTLTVRGAGHRATRVDGTLVYVVTRLDATLARRAERRGADAHRAGAQDRAAEARRRAEANGALGILPR</sequence>
<proteinExistence type="predicted"/>